<sequence length="71" mass="7957">MAECKFVDGNEEFLGKISEIFAEILFHILLVADCLPNSNGCELKHGIIPRSYVQLLNQKRGSDNEIVFAFA</sequence>
<name>A0A0A0LF11_CUCSA</name>
<dbReference type="AlphaFoldDB" id="A0A0A0LF11"/>
<dbReference type="EMBL" id="CM002923">
    <property type="protein sequence ID" value="KGN60610.1"/>
    <property type="molecule type" value="Genomic_DNA"/>
</dbReference>
<dbReference type="Gramene" id="KGN60610">
    <property type="protein sequence ID" value="KGN60610"/>
    <property type="gene ID" value="Csa_2G003620"/>
</dbReference>
<reference evidence="1 2" key="1">
    <citation type="journal article" date="2009" name="Nat. Genet.">
        <title>The genome of the cucumber, Cucumis sativus L.</title>
        <authorList>
            <person name="Huang S."/>
            <person name="Li R."/>
            <person name="Zhang Z."/>
            <person name="Li L."/>
            <person name="Gu X."/>
            <person name="Fan W."/>
            <person name="Lucas W.J."/>
            <person name="Wang X."/>
            <person name="Xie B."/>
            <person name="Ni P."/>
            <person name="Ren Y."/>
            <person name="Zhu H."/>
            <person name="Li J."/>
            <person name="Lin K."/>
            <person name="Jin W."/>
            <person name="Fei Z."/>
            <person name="Li G."/>
            <person name="Staub J."/>
            <person name="Kilian A."/>
            <person name="van der Vossen E.A."/>
            <person name="Wu Y."/>
            <person name="Guo J."/>
            <person name="He J."/>
            <person name="Jia Z."/>
            <person name="Ren Y."/>
            <person name="Tian G."/>
            <person name="Lu Y."/>
            <person name="Ruan J."/>
            <person name="Qian W."/>
            <person name="Wang M."/>
            <person name="Huang Q."/>
            <person name="Li B."/>
            <person name="Xuan Z."/>
            <person name="Cao J."/>
            <person name="Asan"/>
            <person name="Wu Z."/>
            <person name="Zhang J."/>
            <person name="Cai Q."/>
            <person name="Bai Y."/>
            <person name="Zhao B."/>
            <person name="Han Y."/>
            <person name="Li Y."/>
            <person name="Li X."/>
            <person name="Wang S."/>
            <person name="Shi Q."/>
            <person name="Liu S."/>
            <person name="Cho W.K."/>
            <person name="Kim J.Y."/>
            <person name="Xu Y."/>
            <person name="Heller-Uszynska K."/>
            <person name="Miao H."/>
            <person name="Cheng Z."/>
            <person name="Zhang S."/>
            <person name="Wu J."/>
            <person name="Yang Y."/>
            <person name="Kang H."/>
            <person name="Li M."/>
            <person name="Liang H."/>
            <person name="Ren X."/>
            <person name="Shi Z."/>
            <person name="Wen M."/>
            <person name="Jian M."/>
            <person name="Yang H."/>
            <person name="Zhang G."/>
            <person name="Yang Z."/>
            <person name="Chen R."/>
            <person name="Liu S."/>
            <person name="Li J."/>
            <person name="Ma L."/>
            <person name="Liu H."/>
            <person name="Zhou Y."/>
            <person name="Zhao J."/>
            <person name="Fang X."/>
            <person name="Li G."/>
            <person name="Fang L."/>
            <person name="Li Y."/>
            <person name="Liu D."/>
            <person name="Zheng H."/>
            <person name="Zhang Y."/>
            <person name="Qin N."/>
            <person name="Li Z."/>
            <person name="Yang G."/>
            <person name="Yang S."/>
            <person name="Bolund L."/>
            <person name="Kristiansen K."/>
            <person name="Zheng H."/>
            <person name="Li S."/>
            <person name="Zhang X."/>
            <person name="Yang H."/>
            <person name="Wang J."/>
            <person name="Sun R."/>
            <person name="Zhang B."/>
            <person name="Jiang S."/>
            <person name="Wang J."/>
            <person name="Du Y."/>
            <person name="Li S."/>
        </authorList>
    </citation>
    <scope>NUCLEOTIDE SEQUENCE [LARGE SCALE GENOMIC DNA]</scope>
    <source>
        <strain evidence="2">cv. 9930</strain>
    </source>
</reference>
<protein>
    <submittedName>
        <fullName evidence="1">Uncharacterized protein</fullName>
    </submittedName>
</protein>
<reference evidence="1 2" key="3">
    <citation type="journal article" date="2010" name="BMC Genomics">
        <title>Transcriptome sequencing and comparative analysis of cucumber flowers with different sex types.</title>
        <authorList>
            <person name="Guo S."/>
            <person name="Zheng Y."/>
            <person name="Joung J.G."/>
            <person name="Liu S."/>
            <person name="Zhang Z."/>
            <person name="Crasta O.R."/>
            <person name="Sobral B.W."/>
            <person name="Xu Y."/>
            <person name="Huang S."/>
            <person name="Fei Z."/>
        </authorList>
    </citation>
    <scope>NUCLEOTIDE SEQUENCE [LARGE SCALE GENOMIC DNA]</scope>
    <source>
        <strain evidence="2">cv. 9930</strain>
    </source>
</reference>
<evidence type="ECO:0000313" key="1">
    <source>
        <dbReference type="EMBL" id="KGN60610.1"/>
    </source>
</evidence>
<dbReference type="Proteomes" id="UP000029981">
    <property type="component" value="Chromosome 2"/>
</dbReference>
<reference evidence="1 2" key="2">
    <citation type="journal article" date="2009" name="PLoS ONE">
        <title>An integrated genetic and cytogenetic map of the cucumber genome.</title>
        <authorList>
            <person name="Ren Y."/>
            <person name="Zhang Z."/>
            <person name="Liu J."/>
            <person name="Staub J.E."/>
            <person name="Han Y."/>
            <person name="Cheng Z."/>
            <person name="Li X."/>
            <person name="Lu J."/>
            <person name="Miao H."/>
            <person name="Kang H."/>
            <person name="Xie B."/>
            <person name="Gu X."/>
            <person name="Wang X."/>
            <person name="Du Y."/>
            <person name="Jin W."/>
            <person name="Huang S."/>
        </authorList>
    </citation>
    <scope>NUCLEOTIDE SEQUENCE [LARGE SCALE GENOMIC DNA]</scope>
    <source>
        <strain evidence="2">cv. 9930</strain>
    </source>
</reference>
<accession>A0A0A0LF11</accession>
<keyword evidence="2" id="KW-1185">Reference proteome</keyword>
<evidence type="ECO:0000313" key="2">
    <source>
        <dbReference type="Proteomes" id="UP000029981"/>
    </source>
</evidence>
<gene>
    <name evidence="1" type="ORF">Csa_2G003620</name>
</gene>
<organism evidence="1 2">
    <name type="scientific">Cucumis sativus</name>
    <name type="common">Cucumber</name>
    <dbReference type="NCBI Taxonomy" id="3659"/>
    <lineage>
        <taxon>Eukaryota</taxon>
        <taxon>Viridiplantae</taxon>
        <taxon>Streptophyta</taxon>
        <taxon>Embryophyta</taxon>
        <taxon>Tracheophyta</taxon>
        <taxon>Spermatophyta</taxon>
        <taxon>Magnoliopsida</taxon>
        <taxon>eudicotyledons</taxon>
        <taxon>Gunneridae</taxon>
        <taxon>Pentapetalae</taxon>
        <taxon>rosids</taxon>
        <taxon>fabids</taxon>
        <taxon>Cucurbitales</taxon>
        <taxon>Cucurbitaceae</taxon>
        <taxon>Benincaseae</taxon>
        <taxon>Cucumis</taxon>
    </lineage>
</organism>
<proteinExistence type="predicted"/>
<reference evidence="1 2" key="4">
    <citation type="journal article" date="2011" name="BMC Genomics">
        <title>RNA-Seq improves annotation of protein-coding genes in the cucumber genome.</title>
        <authorList>
            <person name="Li Z."/>
            <person name="Zhang Z."/>
            <person name="Yan P."/>
            <person name="Huang S."/>
            <person name="Fei Z."/>
            <person name="Lin K."/>
        </authorList>
    </citation>
    <scope>NUCLEOTIDE SEQUENCE [LARGE SCALE GENOMIC DNA]</scope>
    <source>
        <strain evidence="2">cv. 9930</strain>
    </source>
</reference>